<evidence type="ECO:0000259" key="2">
    <source>
        <dbReference type="Pfam" id="PF00534"/>
    </source>
</evidence>
<sequence length="374" mass="43919">MEPNTSPIRVLLMNSYSFEKIHDNWKKGINPSHYLMGKVELEKKGDFIIDIHQHQKFSWLNKLGRVFKIQLLDQQVRALFKLRKYDILYLPYPFANSRLITLLKWAKLIRIPIVILVHQNSLYGLKEDSLFKKISLKRMAQFDAFAFFSKALMERLKGEFGWSEEEYKRKFFHIHWGPDSEFYKKIKPAAPEGEKPFAVCAGTMDRDYNMLFDAFRDLNYDLKVFCTPTTIPQYTDIPSNISIDTSWVPYTQLLEAYKRASFIIIPLYESIKNKGHTYGLTVLLDAIAVGKPVIMTYHPYIDIDIERENIGVWVRKNDVEGWKVKLKELIAMEEEREQMGTNAKNLHLNKVNIDRFADEMEKIFKSVLAREGEV</sequence>
<keyword evidence="3" id="KW-0328">Glycosyltransferase</keyword>
<organism evidence="3 4">
    <name type="scientific">Negadavirga shengliensis</name>
    <dbReference type="NCBI Taxonomy" id="1389218"/>
    <lineage>
        <taxon>Bacteria</taxon>
        <taxon>Pseudomonadati</taxon>
        <taxon>Bacteroidota</taxon>
        <taxon>Cytophagia</taxon>
        <taxon>Cytophagales</taxon>
        <taxon>Cyclobacteriaceae</taxon>
        <taxon>Negadavirga</taxon>
    </lineage>
</organism>
<feature type="domain" description="Glycosyl transferase family 1" evidence="2">
    <location>
        <begin position="247"/>
        <end position="345"/>
    </location>
</feature>
<dbReference type="GO" id="GO:0016757">
    <property type="term" value="F:glycosyltransferase activity"/>
    <property type="evidence" value="ECO:0007669"/>
    <property type="project" value="UniProtKB-KW"/>
</dbReference>
<dbReference type="PANTHER" id="PTHR46401">
    <property type="entry name" value="GLYCOSYLTRANSFERASE WBBK-RELATED"/>
    <property type="match status" value="1"/>
</dbReference>
<proteinExistence type="predicted"/>
<dbReference type="Gene3D" id="3.40.50.2000">
    <property type="entry name" value="Glycogen Phosphorylase B"/>
    <property type="match status" value="2"/>
</dbReference>
<keyword evidence="4" id="KW-1185">Reference proteome</keyword>
<dbReference type="Proteomes" id="UP001595818">
    <property type="component" value="Unassembled WGS sequence"/>
</dbReference>
<dbReference type="EMBL" id="JBHSJJ010000003">
    <property type="protein sequence ID" value="MFC4871359.1"/>
    <property type="molecule type" value="Genomic_DNA"/>
</dbReference>
<dbReference type="EC" id="2.4.-.-" evidence="3"/>
<dbReference type="Pfam" id="PF00534">
    <property type="entry name" value="Glycos_transf_1"/>
    <property type="match status" value="1"/>
</dbReference>
<reference evidence="4" key="1">
    <citation type="journal article" date="2019" name="Int. J. Syst. Evol. Microbiol.">
        <title>The Global Catalogue of Microorganisms (GCM) 10K type strain sequencing project: providing services to taxonomists for standard genome sequencing and annotation.</title>
        <authorList>
            <consortium name="The Broad Institute Genomics Platform"/>
            <consortium name="The Broad Institute Genome Sequencing Center for Infectious Disease"/>
            <person name="Wu L."/>
            <person name="Ma J."/>
        </authorList>
    </citation>
    <scope>NUCLEOTIDE SEQUENCE [LARGE SCALE GENOMIC DNA]</scope>
    <source>
        <strain evidence="4">CGMCC 4.7466</strain>
    </source>
</reference>
<comment type="caution">
    <text evidence="3">The sequence shown here is derived from an EMBL/GenBank/DDBJ whole genome shotgun (WGS) entry which is preliminary data.</text>
</comment>
<keyword evidence="1 3" id="KW-0808">Transferase</keyword>
<dbReference type="CDD" id="cd03801">
    <property type="entry name" value="GT4_PimA-like"/>
    <property type="match status" value="1"/>
</dbReference>
<dbReference type="PANTHER" id="PTHR46401:SF2">
    <property type="entry name" value="GLYCOSYLTRANSFERASE WBBK-RELATED"/>
    <property type="match status" value="1"/>
</dbReference>
<dbReference type="RefSeq" id="WP_377062746.1">
    <property type="nucleotide sequence ID" value="NZ_JBHSJJ010000003.1"/>
</dbReference>
<dbReference type="InterPro" id="IPR001296">
    <property type="entry name" value="Glyco_trans_1"/>
</dbReference>
<evidence type="ECO:0000313" key="3">
    <source>
        <dbReference type="EMBL" id="MFC4871359.1"/>
    </source>
</evidence>
<accession>A0ABV9SYR3</accession>
<evidence type="ECO:0000256" key="1">
    <source>
        <dbReference type="ARBA" id="ARBA00022679"/>
    </source>
</evidence>
<protein>
    <submittedName>
        <fullName evidence="3">Glycosyltransferase family 4 protein</fullName>
        <ecNumber evidence="3">2.4.-.-</ecNumber>
    </submittedName>
</protein>
<gene>
    <name evidence="3" type="ORF">ACFPFU_06660</name>
</gene>
<name>A0ABV9SYR3_9BACT</name>
<evidence type="ECO:0000313" key="4">
    <source>
        <dbReference type="Proteomes" id="UP001595818"/>
    </source>
</evidence>
<dbReference type="SUPFAM" id="SSF53756">
    <property type="entry name" value="UDP-Glycosyltransferase/glycogen phosphorylase"/>
    <property type="match status" value="1"/>
</dbReference>